<dbReference type="Gramene" id="KQJ81704">
    <property type="protein sequence ID" value="KQJ81704"/>
    <property type="gene ID" value="BRADI_5g02412v3"/>
</dbReference>
<reference evidence="1" key="2">
    <citation type="submission" date="2017-06" db="EMBL/GenBank/DDBJ databases">
        <title>WGS assembly of Brachypodium distachyon.</title>
        <authorList>
            <consortium name="The International Brachypodium Initiative"/>
            <person name="Lucas S."/>
            <person name="Harmon-Smith M."/>
            <person name="Lail K."/>
            <person name="Tice H."/>
            <person name="Grimwood J."/>
            <person name="Bruce D."/>
            <person name="Barry K."/>
            <person name="Shu S."/>
            <person name="Lindquist E."/>
            <person name="Wang M."/>
            <person name="Pitluck S."/>
            <person name="Vogel J.P."/>
            <person name="Garvin D.F."/>
            <person name="Mockler T.C."/>
            <person name="Schmutz J."/>
            <person name="Rokhsar D."/>
            <person name="Bevan M.W."/>
        </authorList>
    </citation>
    <scope>NUCLEOTIDE SEQUENCE</scope>
    <source>
        <strain evidence="1">Bd21</strain>
    </source>
</reference>
<name>A0A0Q3I6K9_BRADI</name>
<evidence type="ECO:0000313" key="2">
    <source>
        <dbReference type="EnsemblPlants" id="KQJ81704"/>
    </source>
</evidence>
<organism evidence="1">
    <name type="scientific">Brachypodium distachyon</name>
    <name type="common">Purple false brome</name>
    <name type="synonym">Trachynia distachya</name>
    <dbReference type="NCBI Taxonomy" id="15368"/>
    <lineage>
        <taxon>Eukaryota</taxon>
        <taxon>Viridiplantae</taxon>
        <taxon>Streptophyta</taxon>
        <taxon>Embryophyta</taxon>
        <taxon>Tracheophyta</taxon>
        <taxon>Spermatophyta</taxon>
        <taxon>Magnoliopsida</taxon>
        <taxon>Liliopsida</taxon>
        <taxon>Poales</taxon>
        <taxon>Poaceae</taxon>
        <taxon>BOP clade</taxon>
        <taxon>Pooideae</taxon>
        <taxon>Stipodae</taxon>
        <taxon>Brachypodieae</taxon>
        <taxon>Brachypodium</taxon>
    </lineage>
</organism>
<keyword evidence="3" id="KW-1185">Reference proteome</keyword>
<evidence type="ECO:0000313" key="1">
    <source>
        <dbReference type="EMBL" id="KQJ81704.2"/>
    </source>
</evidence>
<protein>
    <submittedName>
        <fullName evidence="1 2">Uncharacterized protein</fullName>
    </submittedName>
</protein>
<dbReference type="InParanoid" id="A0A0Q3I6K9"/>
<dbReference type="EnsemblPlants" id="KQJ81704">
    <property type="protein sequence ID" value="KQJ81704"/>
    <property type="gene ID" value="BRADI_5g02412v3"/>
</dbReference>
<evidence type="ECO:0000313" key="3">
    <source>
        <dbReference type="Proteomes" id="UP000008810"/>
    </source>
</evidence>
<dbReference type="EMBL" id="CM000884">
    <property type="protein sequence ID" value="KQJ81704.2"/>
    <property type="molecule type" value="Genomic_DNA"/>
</dbReference>
<dbReference type="ExpressionAtlas" id="A0A0Q3I6K9">
    <property type="expression patterns" value="differential"/>
</dbReference>
<gene>
    <name evidence="1" type="ORF">BRADI_5g02412v3</name>
</gene>
<reference evidence="1 2" key="1">
    <citation type="journal article" date="2010" name="Nature">
        <title>Genome sequencing and analysis of the model grass Brachypodium distachyon.</title>
        <authorList>
            <consortium name="International Brachypodium Initiative"/>
        </authorList>
    </citation>
    <scope>NUCLEOTIDE SEQUENCE [LARGE SCALE GENOMIC DNA]</scope>
    <source>
        <strain evidence="1 2">Bd21</strain>
    </source>
</reference>
<sequence length="115" mass="12977">MLDIPTAVTTLLMKLNDLSDGGMTILRLFSLVSSSSARIGSTITRTLKRLVPQPNKSVMLQFFPFSWTPSTFNPLRLAIKLIISSDSNWHQFVYLKSSTHSLSKHAFHDSLLLWL</sequence>
<dbReference type="AlphaFoldDB" id="A0A0Q3I6K9"/>
<dbReference type="Proteomes" id="UP000008810">
    <property type="component" value="Chromosome 5"/>
</dbReference>
<proteinExistence type="predicted"/>
<reference evidence="2" key="3">
    <citation type="submission" date="2018-08" db="UniProtKB">
        <authorList>
            <consortium name="EnsemblPlants"/>
        </authorList>
    </citation>
    <scope>IDENTIFICATION</scope>
    <source>
        <strain evidence="2">cv. Bd21</strain>
    </source>
</reference>
<accession>A0A0Q3I6K9</accession>